<proteinExistence type="predicted"/>
<dbReference type="EMBL" id="CCKQ01005689">
    <property type="protein sequence ID" value="CDW76948.1"/>
    <property type="molecule type" value="Genomic_DNA"/>
</dbReference>
<organism evidence="2 3">
    <name type="scientific">Stylonychia lemnae</name>
    <name type="common">Ciliate</name>
    <dbReference type="NCBI Taxonomy" id="5949"/>
    <lineage>
        <taxon>Eukaryota</taxon>
        <taxon>Sar</taxon>
        <taxon>Alveolata</taxon>
        <taxon>Ciliophora</taxon>
        <taxon>Intramacronucleata</taxon>
        <taxon>Spirotrichea</taxon>
        <taxon>Stichotrichia</taxon>
        <taxon>Sporadotrichida</taxon>
        <taxon>Oxytrichidae</taxon>
        <taxon>Stylonychinae</taxon>
        <taxon>Stylonychia</taxon>
    </lineage>
</organism>
<reference evidence="2 3" key="1">
    <citation type="submission" date="2014-06" db="EMBL/GenBank/DDBJ databases">
        <authorList>
            <person name="Swart Estienne"/>
        </authorList>
    </citation>
    <scope>NUCLEOTIDE SEQUENCE [LARGE SCALE GENOMIC DNA]</scope>
    <source>
        <strain evidence="2 3">130c</strain>
    </source>
</reference>
<dbReference type="OrthoDB" id="313156at2759"/>
<name>A0A078A3W4_STYLE</name>
<accession>A0A078A3W4</accession>
<keyword evidence="3" id="KW-1185">Reference proteome</keyword>
<feature type="region of interest" description="Disordered" evidence="1">
    <location>
        <begin position="176"/>
        <end position="196"/>
    </location>
</feature>
<evidence type="ECO:0000256" key="1">
    <source>
        <dbReference type="SAM" id="MobiDB-lite"/>
    </source>
</evidence>
<dbReference type="InParanoid" id="A0A078A3W4"/>
<feature type="region of interest" description="Disordered" evidence="1">
    <location>
        <begin position="112"/>
        <end position="140"/>
    </location>
</feature>
<evidence type="ECO:0000313" key="3">
    <source>
        <dbReference type="Proteomes" id="UP000039865"/>
    </source>
</evidence>
<dbReference type="AlphaFoldDB" id="A0A078A3W4"/>
<feature type="region of interest" description="Disordered" evidence="1">
    <location>
        <begin position="311"/>
        <end position="339"/>
    </location>
</feature>
<feature type="compositionally biased region" description="Polar residues" evidence="1">
    <location>
        <begin position="326"/>
        <end position="338"/>
    </location>
</feature>
<gene>
    <name evidence="2" type="primary">Contig7629.g8138</name>
    <name evidence="2" type="ORF">STYLEM_5913</name>
</gene>
<feature type="compositionally biased region" description="Polar residues" evidence="1">
    <location>
        <begin position="181"/>
        <end position="196"/>
    </location>
</feature>
<dbReference type="Proteomes" id="UP000039865">
    <property type="component" value="Unassembled WGS sequence"/>
</dbReference>
<evidence type="ECO:0000313" key="2">
    <source>
        <dbReference type="EMBL" id="CDW76948.1"/>
    </source>
</evidence>
<feature type="region of interest" description="Disordered" evidence="1">
    <location>
        <begin position="580"/>
        <end position="608"/>
    </location>
</feature>
<feature type="compositionally biased region" description="Polar residues" evidence="1">
    <location>
        <begin position="113"/>
        <end position="140"/>
    </location>
</feature>
<sequence>MEFNYLKQAQLASKNNQIAQTTQGTLLSKKQTQHGFHHMPNSVQIVDNYTDIEMDSSMLYLQITQINGTNSSSNNLQKQPSVFQQKLNSNFTPKGSRQKVLNHNINEERTQLKNRNSNLNQGGSPNPKNSLPQNRSPNNDLVFSVQKNYNHQVDNNFNEIQSLLKKKNLKLRSKTTKLTRQENQNNEPNFDSKQQRLQLQMKHCEANQNSHNDQDQLKKVSMQRRSQKFQHIMEYKQEQQVHQLYYTGEFNHNQQKKSGSFYNTQYGNFQQQQSNVKATSMRGSEIINQEVIGGIFEGGFQLPNLNLRNQQIPSNLNESPPKPNRSVLQSQESGSSPSKLLKRSINGLLKHPQVQRRKISQFNQDVHLTDGNITSQESNLFKSDLQRENNLTQMVQSLIQMQNKDFMERRQSQQVSSRQDHYADSGLSTNNKLLHKDMQNWLQNDIIVSRDQKFGRDLIYNDTNKSAHLFSQGQLSQQSQYSQVFQQSQKCLEQLISEQRQSLASLPLAEIQQQTCDQDPIYTQKSNQENKLEEAIEIFPQYFEIQQLRTSQNQRINIESDYRELKRKEIKVDMLSSVVNTGSPIKQNRMSSRRGSNDPNQENDSNNSHEQVISDYTQQLSGKLSLPSKGDKRKSAALAIAQLHDSMSITKQTPQKHILKQKMLQIKPLTKNQNSLEEKICQTPGFRQVQIEKNQHLKKLSGTDTKCELSEDSKIKFGLGHNTGSFVNQRNDVLINMNMTANDDVKNMALSSFKQNVLNIQRINIPQAQHINNAVSLSPSKMVQNKNINSPVLNRKSLLSRRQPTNEKMMQPNTGDKSGITKRLLFRRRERMKEKNLIIIYYDGIIGDTNQYSSYNNFRLRYGSIIALRKLYSWAQVVVVMPYATKRAKVIVTYLEKHQGCPIDAIYTLRQKQLGKTQERWYRYQQIFEDFDVDDEEKIISNVMVSILQNQYYNQIIGSYNKEVYDKQEFYKDFKNDQNYSFGQEPSSKSSNFSNILLQNTYANLLREGCSGLSSKSEVTGRSNKVNPVTLIVPHLKLETNNCNFIHIVKCIENMKYYQIDCNKLNDNQNVEIQNDTSAINNRSMQSTSIENSDFYHGRRKKS</sequence>
<protein>
    <submittedName>
        <fullName evidence="2">Uncharacterized protein</fullName>
    </submittedName>
</protein>